<evidence type="ECO:0000313" key="1">
    <source>
        <dbReference type="EMBL" id="QFG74717.1"/>
    </source>
</evidence>
<accession>A0A5J6VM80</accession>
<protein>
    <submittedName>
        <fullName evidence="1">Uncharacterized protein</fullName>
    </submittedName>
</protein>
<proteinExistence type="predicted"/>
<reference evidence="1" key="1">
    <citation type="journal article" date="2019" name="Philos. Trans. R. Soc. Lond., B, Biol. Sci.">
        <title>Targeted metagenomic recovery of four divergent viruses reveals shared and distinctive characteristics of giant viruses of marine eukaryotes.</title>
        <authorList>
            <person name="Needham D.M."/>
            <person name="Poirier C."/>
            <person name="Hehenberger E."/>
            <person name="Jimenez V."/>
            <person name="Swalwell J.E."/>
            <person name="Santoro A.E."/>
            <person name="Worden A.Z."/>
        </authorList>
    </citation>
    <scope>NUCLEOTIDE SEQUENCE</scope>
    <source>
        <strain evidence="1">MPacV-611</strain>
    </source>
</reference>
<name>A0A5J6VM80_9VIRU</name>
<dbReference type="EMBL" id="MN448290">
    <property type="protein sequence ID" value="QFG74717.1"/>
    <property type="molecule type" value="Genomic_DNA"/>
</dbReference>
<sequence length="111" mass="13277">MSEFVRSFNNLPPELIEYINSFAKEMIFDEQTQLTNYIYYNIGNRFDISSYHINKIIIKNDIKSYIKENYLTLVNFNKMNESTKTNIINDIVKIIGARLEYNDIYNYVFFG</sequence>
<organism evidence="1">
    <name type="scientific">Megaviridae environmental sample</name>
    <dbReference type="NCBI Taxonomy" id="1737588"/>
    <lineage>
        <taxon>Viruses</taxon>
        <taxon>Varidnaviria</taxon>
        <taxon>Bamfordvirae</taxon>
        <taxon>Nucleocytoviricota</taxon>
        <taxon>Megaviricetes</taxon>
        <taxon>Imitervirales</taxon>
        <taxon>Mimiviridae</taxon>
        <taxon>environmental samples</taxon>
    </lineage>
</organism>